<organism evidence="6 7">
    <name type="scientific">Paraoerskovia sediminicola</name>
    <dbReference type="NCBI Taxonomy" id="1138587"/>
    <lineage>
        <taxon>Bacteria</taxon>
        <taxon>Bacillati</taxon>
        <taxon>Actinomycetota</taxon>
        <taxon>Actinomycetes</taxon>
        <taxon>Micrococcales</taxon>
        <taxon>Cellulomonadaceae</taxon>
        <taxon>Paraoerskovia</taxon>
    </lineage>
</organism>
<keyword evidence="1" id="KW-0805">Transcription regulation</keyword>
<feature type="DNA-binding region" description="H-T-H motif" evidence="4">
    <location>
        <begin position="64"/>
        <end position="83"/>
    </location>
</feature>
<accession>A0ABN6XA98</accession>
<sequence length="223" mass="24092">MGVLLEVVVGGPNLIQNLLVSEPMSSESIPRAAGPGRPRDAALDDVILAAARDLVVESGFDGTTMDAVAERAGTGKATLYRRWGSKTELVADAISRSTPTPVADDIPDTGSLRGDLDEAHRALHRSRDQELVSGLVSEVQRDPVLAKAFHERLVASKTRLLRGLLERARQRGEVPEGHDLELLASIVPAMVMYRKMITGGSVDDDYIRRITSEVLLPLATRPV</sequence>
<feature type="domain" description="HTH tetR-type" evidence="5">
    <location>
        <begin position="41"/>
        <end position="101"/>
    </location>
</feature>
<evidence type="ECO:0000256" key="3">
    <source>
        <dbReference type="ARBA" id="ARBA00023163"/>
    </source>
</evidence>
<evidence type="ECO:0000256" key="2">
    <source>
        <dbReference type="ARBA" id="ARBA00023125"/>
    </source>
</evidence>
<gene>
    <name evidence="6" type="ORF">GCM10025865_10480</name>
</gene>
<dbReference type="InterPro" id="IPR036271">
    <property type="entry name" value="Tet_transcr_reg_TetR-rel_C_sf"/>
</dbReference>
<dbReference type="PRINTS" id="PR00455">
    <property type="entry name" value="HTHTETR"/>
</dbReference>
<reference evidence="7" key="1">
    <citation type="journal article" date="2019" name="Int. J. Syst. Evol. Microbiol.">
        <title>The Global Catalogue of Microorganisms (GCM) 10K type strain sequencing project: providing services to taxonomists for standard genome sequencing and annotation.</title>
        <authorList>
            <consortium name="The Broad Institute Genomics Platform"/>
            <consortium name="The Broad Institute Genome Sequencing Center for Infectious Disease"/>
            <person name="Wu L."/>
            <person name="Ma J."/>
        </authorList>
    </citation>
    <scope>NUCLEOTIDE SEQUENCE [LARGE SCALE GENOMIC DNA]</scope>
    <source>
        <strain evidence="7">NBRC 108565</strain>
    </source>
</reference>
<dbReference type="InterPro" id="IPR009057">
    <property type="entry name" value="Homeodomain-like_sf"/>
</dbReference>
<keyword evidence="7" id="KW-1185">Reference proteome</keyword>
<dbReference type="InterPro" id="IPR001647">
    <property type="entry name" value="HTH_TetR"/>
</dbReference>
<keyword evidence="3" id="KW-0804">Transcription</keyword>
<evidence type="ECO:0000256" key="1">
    <source>
        <dbReference type="ARBA" id="ARBA00023015"/>
    </source>
</evidence>
<dbReference type="SUPFAM" id="SSF46689">
    <property type="entry name" value="Homeodomain-like"/>
    <property type="match status" value="1"/>
</dbReference>
<dbReference type="InterPro" id="IPR011075">
    <property type="entry name" value="TetR_C"/>
</dbReference>
<name>A0ABN6XA98_9CELL</name>
<dbReference type="PROSITE" id="PS50977">
    <property type="entry name" value="HTH_TETR_2"/>
    <property type="match status" value="1"/>
</dbReference>
<dbReference type="EMBL" id="AP027729">
    <property type="protein sequence ID" value="BDZ41749.1"/>
    <property type="molecule type" value="Genomic_DNA"/>
</dbReference>
<evidence type="ECO:0000313" key="7">
    <source>
        <dbReference type="Proteomes" id="UP001321475"/>
    </source>
</evidence>
<protein>
    <submittedName>
        <fullName evidence="6">TetR-family transcriptional regulator</fullName>
    </submittedName>
</protein>
<dbReference type="Gene3D" id="1.10.357.10">
    <property type="entry name" value="Tetracycline Repressor, domain 2"/>
    <property type="match status" value="1"/>
</dbReference>
<evidence type="ECO:0000259" key="5">
    <source>
        <dbReference type="PROSITE" id="PS50977"/>
    </source>
</evidence>
<keyword evidence="2 4" id="KW-0238">DNA-binding</keyword>
<dbReference type="Pfam" id="PF00440">
    <property type="entry name" value="TetR_N"/>
    <property type="match status" value="1"/>
</dbReference>
<dbReference type="SUPFAM" id="SSF48498">
    <property type="entry name" value="Tetracyclin repressor-like, C-terminal domain"/>
    <property type="match status" value="1"/>
</dbReference>
<evidence type="ECO:0000313" key="6">
    <source>
        <dbReference type="EMBL" id="BDZ41749.1"/>
    </source>
</evidence>
<dbReference type="Gene3D" id="1.10.10.60">
    <property type="entry name" value="Homeodomain-like"/>
    <property type="match status" value="1"/>
</dbReference>
<dbReference type="PANTHER" id="PTHR30055">
    <property type="entry name" value="HTH-TYPE TRANSCRIPTIONAL REGULATOR RUTR"/>
    <property type="match status" value="1"/>
</dbReference>
<dbReference type="Proteomes" id="UP001321475">
    <property type="component" value="Chromosome"/>
</dbReference>
<dbReference type="InterPro" id="IPR050109">
    <property type="entry name" value="HTH-type_TetR-like_transc_reg"/>
</dbReference>
<dbReference type="Pfam" id="PF16859">
    <property type="entry name" value="TetR_C_11"/>
    <property type="match status" value="1"/>
</dbReference>
<dbReference type="PANTHER" id="PTHR30055:SF230">
    <property type="entry name" value="TRANSCRIPTIONAL REGULATORY PROTEIN (PROBABLY TETR-FAMILY)-RELATED"/>
    <property type="match status" value="1"/>
</dbReference>
<proteinExistence type="predicted"/>
<evidence type="ECO:0000256" key="4">
    <source>
        <dbReference type="PROSITE-ProRule" id="PRU00335"/>
    </source>
</evidence>